<dbReference type="EMBL" id="JMFG01000011">
    <property type="protein sequence ID" value="KDA54170.1"/>
    <property type="molecule type" value="Genomic_DNA"/>
</dbReference>
<dbReference type="SUPFAM" id="SSF48208">
    <property type="entry name" value="Six-hairpin glycosidases"/>
    <property type="match status" value="1"/>
</dbReference>
<dbReference type="OrthoDB" id="175993at2"/>
<dbReference type="Gene3D" id="1.50.10.10">
    <property type="match status" value="1"/>
</dbReference>
<reference evidence="2 3" key="1">
    <citation type="submission" date="2014-04" db="EMBL/GenBank/DDBJ databases">
        <title>The Genome Sequence of Thermoanaerobaculum aquaticum MP-01, The First Cultivated Group 23 Acidobacterium.</title>
        <authorList>
            <person name="Stamps B.W."/>
            <person name="Losey N.A."/>
            <person name="Lawson P.A."/>
            <person name="Stevenson B.S."/>
        </authorList>
    </citation>
    <scope>NUCLEOTIDE SEQUENCE [LARGE SCALE GENOMIC DNA]</scope>
    <source>
        <strain evidence="2 3">MP-01</strain>
    </source>
</reference>
<evidence type="ECO:0000313" key="2">
    <source>
        <dbReference type="EMBL" id="KDA54170.1"/>
    </source>
</evidence>
<dbReference type="RefSeq" id="WP_038048223.1">
    <property type="nucleotide sequence ID" value="NZ_JMFG01000011.1"/>
</dbReference>
<dbReference type="InterPro" id="IPR012341">
    <property type="entry name" value="6hp_glycosidase-like_sf"/>
</dbReference>
<proteinExistence type="predicted"/>
<evidence type="ECO:0000259" key="1">
    <source>
        <dbReference type="Pfam" id="PF00754"/>
    </source>
</evidence>
<dbReference type="Gene3D" id="2.60.120.260">
    <property type="entry name" value="Galactose-binding domain-like"/>
    <property type="match status" value="1"/>
</dbReference>
<organism evidence="2 3">
    <name type="scientific">Thermoanaerobaculum aquaticum</name>
    <dbReference type="NCBI Taxonomy" id="1312852"/>
    <lineage>
        <taxon>Bacteria</taxon>
        <taxon>Pseudomonadati</taxon>
        <taxon>Acidobacteriota</taxon>
        <taxon>Thermoanaerobaculia</taxon>
        <taxon>Thermoanaerobaculales</taxon>
        <taxon>Thermoanaerobaculaceae</taxon>
        <taxon>Thermoanaerobaculum</taxon>
    </lineage>
</organism>
<dbReference type="InterPro" id="IPR000421">
    <property type="entry name" value="FA58C"/>
</dbReference>
<dbReference type="Proteomes" id="UP000027284">
    <property type="component" value="Unassembled WGS sequence"/>
</dbReference>
<dbReference type="STRING" id="1312852.EG19_00975"/>
<dbReference type="Pfam" id="PF00754">
    <property type="entry name" value="F5_F8_type_C"/>
    <property type="match status" value="1"/>
</dbReference>
<dbReference type="InterPro" id="IPR008979">
    <property type="entry name" value="Galactose-bd-like_sf"/>
</dbReference>
<dbReference type="AlphaFoldDB" id="A0A062Y073"/>
<name>A0A062Y073_9BACT</name>
<keyword evidence="3" id="KW-1185">Reference proteome</keyword>
<accession>A0A062Y073</accession>
<gene>
    <name evidence="2" type="ORF">EG19_00975</name>
</gene>
<dbReference type="GO" id="GO:0005975">
    <property type="term" value="P:carbohydrate metabolic process"/>
    <property type="evidence" value="ECO:0007669"/>
    <property type="project" value="InterPro"/>
</dbReference>
<dbReference type="SUPFAM" id="SSF49785">
    <property type="entry name" value="Galactose-binding domain-like"/>
    <property type="match status" value="1"/>
</dbReference>
<dbReference type="InterPro" id="IPR008928">
    <property type="entry name" value="6-hairpin_glycosidase_sf"/>
</dbReference>
<evidence type="ECO:0000313" key="3">
    <source>
        <dbReference type="Proteomes" id="UP000027284"/>
    </source>
</evidence>
<feature type="domain" description="F5/8 type C" evidence="1">
    <location>
        <begin position="168"/>
        <end position="268"/>
    </location>
</feature>
<protein>
    <recommendedName>
        <fullName evidence="1">F5/8 type C domain-containing protein</fullName>
    </recommendedName>
</protein>
<sequence>MTLGLALAMVLHNFLPTLWQPVASDGVISQLSQTATCPVVLRYDFKGFGGWVGVKQDADLQLPDNFVLRLRLSGEGLPNRLEVKLVSGANVFWHVTPDYQPSPAGVELSLHRRDFSFAWGPRPDAALKHLSGLEVVLSAQQGGAGRLCLERAELAPLPPEPTPIPPSVAASSQVADHPPQLVLDGDAKTYWQPQRADEQMLEFHSHPQPVAGVTVLWRGPERPQWLMVEVQKGGEWQTLAQGAPGVGPVTTWFWPAQELSHLRLVFKGKQPLHVAEVMWEGASFGPVAAAQRLAGFSQRGLLPRGFLQEQVYFTAFGLPSGPVGLFSEDGAVELGNTGITLEPMVEVNDRLVTWADVTTTRSLAKGFLPLPTLTWSHPSFTLELSPRYLNGGLLEIKARLHARQPLSGRFFWLLRPWRVTPPWHSLNLPRLVGSVTRLEKQGNAVTVNQSWKVRPADGGFSFHGVPFATGEIARYLENHRLPPQGPVDDPHGLASGALVFALDLQAGQSRSFDVAVELVPQTTAAVTSNPEELWSSQLAGFDLRLPQTAGALPALVKTNVAYIHLLRQGPALMPGPRSYARVWIRDAALMGWVLLRLGYFQEVEEFLRFFIPLQFPNGKVPCCWDSRGADPVAEHDSFGELVFLVAEFTRFSGRKELAQTFWPQLVKAADYANSLRQQNRTQAFALLEKARFFGLLPPSISHEGYAANPVHSYWDDFWALRGFQDMAFLAQLLGQSAEAPRWHAVSQEFAQELVRSLARVVAEEKLAYLPASADLADFDPASSAIALSPLELTELLSSLPLRETFERYLKEAQGPRTYTPYEARIASALVRLGMREQAAALLQKIAADTRPAGWNGFPEVVTENPREPRFVGDMPHGWVGAEFVRAVLDLLAFSQGDQLVVAAGVPQPWLAESSEVRLEGLRTPWGSFGLRARGAADRVVFWLKGDNPPKGVWLAWPFTRRATVNGLPADVQPQGVFLASLPAEVVLWR</sequence>
<comment type="caution">
    <text evidence="2">The sequence shown here is derived from an EMBL/GenBank/DDBJ whole genome shotgun (WGS) entry which is preliminary data.</text>
</comment>